<proteinExistence type="predicted"/>
<evidence type="ECO:0000256" key="1">
    <source>
        <dbReference type="ARBA" id="ARBA00022612"/>
    </source>
</evidence>
<comment type="caution">
    <text evidence="4">The sequence shown here is derived from an EMBL/GenBank/DDBJ whole genome shotgun (WGS) entry which is preliminary data.</text>
</comment>
<dbReference type="Proteomes" id="UP000587415">
    <property type="component" value="Unassembled WGS sequence"/>
</dbReference>
<gene>
    <name evidence="4" type="ORF">GGQ87_002007</name>
</gene>
<reference evidence="4 5" key="1">
    <citation type="submission" date="2020-03" db="EMBL/GenBank/DDBJ databases">
        <title>Genomic Encyclopedia of Type Strains, Phase IV (KMG-IV): sequencing the most valuable type-strain genomes for metagenomic binning, comparative biology and taxonomic classification.</title>
        <authorList>
            <person name="Goeker M."/>
        </authorList>
    </citation>
    <scope>NUCLEOTIDE SEQUENCE [LARGE SCALE GENOMIC DNA]</scope>
    <source>
        <strain evidence="4 5">DSM 4736</strain>
    </source>
</reference>
<evidence type="ECO:0000256" key="2">
    <source>
        <dbReference type="SAM" id="MobiDB-lite"/>
    </source>
</evidence>
<feature type="compositionally biased region" description="Polar residues" evidence="2">
    <location>
        <begin position="448"/>
        <end position="460"/>
    </location>
</feature>
<dbReference type="Pfam" id="PF03237">
    <property type="entry name" value="Terminase_6N"/>
    <property type="match status" value="2"/>
</dbReference>
<accession>A0A7X6BP97</accession>
<feature type="region of interest" description="Disordered" evidence="2">
    <location>
        <begin position="298"/>
        <end position="317"/>
    </location>
</feature>
<dbReference type="EMBL" id="JAATJM010000001">
    <property type="protein sequence ID" value="NJC41749.1"/>
    <property type="molecule type" value="Genomic_DNA"/>
</dbReference>
<sequence>MSPNAYREAVARYLAGEPILDLSVEYRVSVSSLYRHARINGMRKRDVGAPTRRKGPSAVTVQALEGGGVALTCGSLGFRLDRDAPERTVDVLLAQIDTLCGADNIPAASVRLRFVEQLRRVLMGWRGGRPPSSGEDEVEEDATPAAPPLELREAQKAPDGPWSTWLFLGGRGAGKTLAGASWLADQAEALGPGGRLALIGPTLHDVREVMIEGVSGLRSLPRWTRATRPKFQSSRRRLIFANGCQAYAFSAEDPDSLRGPQFSAAWADEFCAWRGSGPRGAAETLALLRMGLRLPLHPSTASRSPSPLHGEETAAVSVSSLLRGEGDPEGVEGSSTHPRLVITTTPRPTRALVRLKAEAACVSTHAATSDNADHLSPGFLNNLNALYGGTRRAAQELEGQIVELDGALFTAEMMARARQPLPSADEPRPSPLEGEGGPEGRMRGLPASCSSADIQPTDTAPSSERLRRPPSPSRGEGNAGRTSPKYEKVVVAIDPTASTGGAACGLIAAASYRRADGTRCAVILADRTIAGLGPDAWARRAVALAEEFDASAIVAEVNQGGDMVRAVLKTAGATLKIREVHATRGKYIRAEPVAALYEQGRIHHAGAFDALEGELMAFGGEMEAAGTLDRADALVWAITDLLIDAKDGERGPRVRWL</sequence>
<dbReference type="InterPro" id="IPR035421">
    <property type="entry name" value="Terminase_6C"/>
</dbReference>
<organism evidence="4 5">
    <name type="scientific">Brevundimonas alba</name>
    <dbReference type="NCBI Taxonomy" id="74314"/>
    <lineage>
        <taxon>Bacteria</taxon>
        <taxon>Pseudomonadati</taxon>
        <taxon>Pseudomonadota</taxon>
        <taxon>Alphaproteobacteria</taxon>
        <taxon>Caulobacterales</taxon>
        <taxon>Caulobacteraceae</taxon>
        <taxon>Brevundimonas</taxon>
    </lineage>
</organism>
<keyword evidence="5" id="KW-1185">Reference proteome</keyword>
<evidence type="ECO:0000313" key="4">
    <source>
        <dbReference type="EMBL" id="NJC41749.1"/>
    </source>
</evidence>
<dbReference type="AlphaFoldDB" id="A0A7X6BP97"/>
<evidence type="ECO:0000313" key="5">
    <source>
        <dbReference type="Proteomes" id="UP000587415"/>
    </source>
</evidence>
<protein>
    <submittedName>
        <fullName evidence="4">Phage terminase large subunit-like protein</fullName>
    </submittedName>
</protein>
<name>A0A7X6BP97_9CAUL</name>
<dbReference type="RefSeq" id="WP_342448340.1">
    <property type="nucleotide sequence ID" value="NZ_JAATJM010000001.1"/>
</dbReference>
<keyword evidence="1" id="KW-1188">Viral release from host cell</keyword>
<feature type="domain" description="Terminase large subunit gp17-like C-terminal" evidence="3">
    <location>
        <begin position="492"/>
        <end position="639"/>
    </location>
</feature>
<dbReference type="Pfam" id="PF17289">
    <property type="entry name" value="Terminase_6C"/>
    <property type="match status" value="1"/>
</dbReference>
<feature type="region of interest" description="Disordered" evidence="2">
    <location>
        <begin position="419"/>
        <end position="483"/>
    </location>
</feature>
<dbReference type="Gene3D" id="3.40.50.300">
    <property type="entry name" value="P-loop containing nucleotide triphosphate hydrolases"/>
    <property type="match status" value="1"/>
</dbReference>
<dbReference type="InterPro" id="IPR027417">
    <property type="entry name" value="P-loop_NTPase"/>
</dbReference>
<dbReference type="Gene3D" id="3.30.420.240">
    <property type="match status" value="1"/>
</dbReference>
<evidence type="ECO:0000259" key="3">
    <source>
        <dbReference type="Pfam" id="PF17289"/>
    </source>
</evidence>